<protein>
    <recommendedName>
        <fullName evidence="6">4Fe-4S ferredoxin-type domain-containing protein</fullName>
    </recommendedName>
</protein>
<dbReference type="Pfam" id="PF13370">
    <property type="entry name" value="Fer4_13"/>
    <property type="match status" value="1"/>
</dbReference>
<keyword evidence="4" id="KW-0408">Iron</keyword>
<keyword evidence="2" id="KW-0479">Metal-binding</keyword>
<dbReference type="PANTHER" id="PTHR36923">
    <property type="entry name" value="FERREDOXIN"/>
    <property type="match status" value="1"/>
</dbReference>
<dbReference type="Proteomes" id="UP000034213">
    <property type="component" value="Unassembled WGS sequence"/>
</dbReference>
<dbReference type="InterPro" id="IPR051269">
    <property type="entry name" value="Fe-S_cluster_ET"/>
</dbReference>
<evidence type="ECO:0000256" key="5">
    <source>
        <dbReference type="ARBA" id="ARBA00023014"/>
    </source>
</evidence>
<reference evidence="7 8" key="1">
    <citation type="journal article" date="2015" name="Nature">
        <title>rRNA introns, odd ribosomes, and small enigmatic genomes across a large radiation of phyla.</title>
        <authorList>
            <person name="Brown C.T."/>
            <person name="Hug L.A."/>
            <person name="Thomas B.C."/>
            <person name="Sharon I."/>
            <person name="Castelle C.J."/>
            <person name="Singh A."/>
            <person name="Wilkins M.J."/>
            <person name="Williams K.H."/>
            <person name="Banfield J.F."/>
        </authorList>
    </citation>
    <scope>NUCLEOTIDE SEQUENCE [LARGE SCALE GENOMIC DNA]</scope>
</reference>
<dbReference type="InterPro" id="IPR017896">
    <property type="entry name" value="4Fe4S_Fe-S-bd"/>
</dbReference>
<dbReference type="GO" id="GO:0046872">
    <property type="term" value="F:metal ion binding"/>
    <property type="evidence" value="ECO:0007669"/>
    <property type="project" value="UniProtKB-KW"/>
</dbReference>
<organism evidence="7 8">
    <name type="scientific">Candidatus Beckwithbacteria bacterium GW2011_GWA2_43_10</name>
    <dbReference type="NCBI Taxonomy" id="1618369"/>
    <lineage>
        <taxon>Bacteria</taxon>
        <taxon>Candidatus Beckwithiibacteriota</taxon>
    </lineage>
</organism>
<dbReference type="Gene3D" id="3.30.70.20">
    <property type="match status" value="1"/>
</dbReference>
<dbReference type="SUPFAM" id="SSF54862">
    <property type="entry name" value="4Fe-4S ferredoxins"/>
    <property type="match status" value="1"/>
</dbReference>
<evidence type="ECO:0000313" key="8">
    <source>
        <dbReference type="Proteomes" id="UP000034213"/>
    </source>
</evidence>
<evidence type="ECO:0000313" key="7">
    <source>
        <dbReference type="EMBL" id="KKS78961.1"/>
    </source>
</evidence>
<keyword evidence="3" id="KW-0249">Electron transport</keyword>
<keyword evidence="5" id="KW-0411">Iron-sulfur</keyword>
<comment type="caution">
    <text evidence="7">The sequence shown here is derived from an EMBL/GenBank/DDBJ whole genome shotgun (WGS) entry which is preliminary data.</text>
</comment>
<evidence type="ECO:0000259" key="6">
    <source>
        <dbReference type="PROSITE" id="PS51379"/>
    </source>
</evidence>
<gene>
    <name evidence="7" type="ORF">UV54_C0046G0010</name>
</gene>
<dbReference type="EMBL" id="LCEW01000046">
    <property type="protein sequence ID" value="KKS78961.1"/>
    <property type="molecule type" value="Genomic_DNA"/>
</dbReference>
<name>A0A0G1E7D9_9BACT</name>
<proteinExistence type="predicted"/>
<dbReference type="AlphaFoldDB" id="A0A0G1E7D9"/>
<evidence type="ECO:0000256" key="4">
    <source>
        <dbReference type="ARBA" id="ARBA00023004"/>
    </source>
</evidence>
<evidence type="ECO:0000256" key="1">
    <source>
        <dbReference type="ARBA" id="ARBA00022448"/>
    </source>
</evidence>
<evidence type="ECO:0000256" key="3">
    <source>
        <dbReference type="ARBA" id="ARBA00022982"/>
    </source>
</evidence>
<dbReference type="PANTHER" id="PTHR36923:SF3">
    <property type="entry name" value="FERREDOXIN"/>
    <property type="match status" value="1"/>
</dbReference>
<evidence type="ECO:0000256" key="2">
    <source>
        <dbReference type="ARBA" id="ARBA00022723"/>
    </source>
</evidence>
<keyword evidence="1" id="KW-0813">Transport</keyword>
<accession>A0A0G1E7D9</accession>
<feature type="domain" description="4Fe-4S ferredoxin-type" evidence="6">
    <location>
        <begin position="4"/>
        <end position="32"/>
    </location>
</feature>
<dbReference type="GO" id="GO:0051536">
    <property type="term" value="F:iron-sulfur cluster binding"/>
    <property type="evidence" value="ECO:0007669"/>
    <property type="project" value="UniProtKB-KW"/>
</dbReference>
<dbReference type="PROSITE" id="PS51379">
    <property type="entry name" value="4FE4S_FER_2"/>
    <property type="match status" value="1"/>
</dbReference>
<dbReference type="STRING" id="1618369.UV54_C0046G0010"/>
<sequence>MAKYKIKIIRDKCIGAASCVGIAPGTFKLDEENIAVLISEDGDTPENVLLGAQSCPTNAIEIYDAKTNEKVWPVSS</sequence>